<dbReference type="PROSITE" id="PS50850">
    <property type="entry name" value="MFS"/>
    <property type="match status" value="1"/>
</dbReference>
<keyword evidence="6 7" id="KW-0472">Membrane</keyword>
<feature type="domain" description="Major facilitator superfamily (MFS) profile" evidence="8">
    <location>
        <begin position="11"/>
        <end position="444"/>
    </location>
</feature>
<dbReference type="Gene3D" id="1.20.1250.20">
    <property type="entry name" value="MFS general substrate transporter like domains"/>
    <property type="match status" value="1"/>
</dbReference>
<evidence type="ECO:0000256" key="7">
    <source>
        <dbReference type="SAM" id="Phobius"/>
    </source>
</evidence>
<feature type="transmembrane region" description="Helical" evidence="7">
    <location>
        <begin position="355"/>
        <end position="380"/>
    </location>
</feature>
<dbReference type="GO" id="GO:0005886">
    <property type="term" value="C:plasma membrane"/>
    <property type="evidence" value="ECO:0007669"/>
    <property type="project" value="UniProtKB-SubCell"/>
</dbReference>
<keyword evidence="3" id="KW-1003">Cell membrane</keyword>
<accession>A0A0R1GN77</accession>
<dbReference type="STRING" id="1423726.FC07_GL000200"/>
<dbReference type="PANTHER" id="PTHR42718:SF46">
    <property type="entry name" value="BLR6921 PROTEIN"/>
    <property type="match status" value="1"/>
</dbReference>
<keyword evidence="5 7" id="KW-1133">Transmembrane helix</keyword>
<feature type="transmembrane region" description="Helical" evidence="7">
    <location>
        <begin position="264"/>
        <end position="286"/>
    </location>
</feature>
<feature type="transmembrane region" description="Helical" evidence="7">
    <location>
        <begin position="165"/>
        <end position="186"/>
    </location>
</feature>
<dbReference type="PANTHER" id="PTHR42718">
    <property type="entry name" value="MAJOR FACILITATOR SUPERFAMILY MULTIDRUG TRANSPORTER MFSC"/>
    <property type="match status" value="1"/>
</dbReference>
<dbReference type="EMBL" id="AZDA01000081">
    <property type="protein sequence ID" value="KRK35209.1"/>
    <property type="molecule type" value="Genomic_DNA"/>
</dbReference>
<dbReference type="GO" id="GO:0022857">
    <property type="term" value="F:transmembrane transporter activity"/>
    <property type="evidence" value="ECO:0007669"/>
    <property type="project" value="InterPro"/>
</dbReference>
<proteinExistence type="predicted"/>
<dbReference type="InterPro" id="IPR036259">
    <property type="entry name" value="MFS_trans_sf"/>
</dbReference>
<dbReference type="Pfam" id="PF07690">
    <property type="entry name" value="MFS_1"/>
    <property type="match status" value="1"/>
</dbReference>
<dbReference type="InterPro" id="IPR011701">
    <property type="entry name" value="MFS"/>
</dbReference>
<feature type="transmembrane region" description="Helical" evidence="7">
    <location>
        <begin position="198"/>
        <end position="218"/>
    </location>
</feature>
<evidence type="ECO:0000256" key="3">
    <source>
        <dbReference type="ARBA" id="ARBA00022475"/>
    </source>
</evidence>
<feature type="transmembrane region" description="Helical" evidence="7">
    <location>
        <begin position="425"/>
        <end position="443"/>
    </location>
</feature>
<evidence type="ECO:0000256" key="5">
    <source>
        <dbReference type="ARBA" id="ARBA00022989"/>
    </source>
</evidence>
<gene>
    <name evidence="9" type="ORF">FC07_GL000200</name>
</gene>
<reference evidence="9 10" key="1">
    <citation type="journal article" date="2015" name="Genome Announc.">
        <title>Expanding the biotechnology potential of lactobacilli through comparative genomics of 213 strains and associated genera.</title>
        <authorList>
            <person name="Sun Z."/>
            <person name="Harris H.M."/>
            <person name="McCann A."/>
            <person name="Guo C."/>
            <person name="Argimon S."/>
            <person name="Zhang W."/>
            <person name="Yang X."/>
            <person name="Jeffery I.B."/>
            <person name="Cooney J.C."/>
            <person name="Kagawa T.F."/>
            <person name="Liu W."/>
            <person name="Song Y."/>
            <person name="Salvetti E."/>
            <person name="Wrobel A."/>
            <person name="Rasinkangas P."/>
            <person name="Parkhill J."/>
            <person name="Rea M.C."/>
            <person name="O'Sullivan O."/>
            <person name="Ritari J."/>
            <person name="Douillard F.P."/>
            <person name="Paul Ross R."/>
            <person name="Yang R."/>
            <person name="Briner A.E."/>
            <person name="Felis G.E."/>
            <person name="de Vos W.M."/>
            <person name="Barrangou R."/>
            <person name="Klaenhammer T.R."/>
            <person name="Caufield P.W."/>
            <person name="Cui Y."/>
            <person name="Zhang H."/>
            <person name="O'Toole P.W."/>
        </authorList>
    </citation>
    <scope>NUCLEOTIDE SEQUENCE [LARGE SCALE GENOMIC DNA]</scope>
    <source>
        <strain evidence="9 10">DSM 20003</strain>
    </source>
</reference>
<feature type="transmembrane region" description="Helical" evidence="7">
    <location>
        <begin position="106"/>
        <end position="124"/>
    </location>
</feature>
<sequence>MEVHMSKQIKVALLMAASLFMEIMDGTIVTTALPSMARAMRVQSTTASLLISSYMITVAICIPLSGWISQHFGQRRIWLVAVLGFTLSSLGNALAVNFIMLLLMRVLQGVFGSLMTPTARIIVLEKTESSRLLQMTSYLIWPALVAPAIAPVAGGAILAILDWRWIFLINLPIGIVIWLIGTRLIDQDTNFKRSVFDVKGFLAIAIMSATILGSLELGTYGKRYTFIALFGIGVGIVAAIIGYRHLRYGKNVLFSLSAFSIQSFRVTQTSGVFLWLSVGAMPYLLTTFLQNIFRWSALKAGTYVLFIFLGNISSKPFTTPMIRGLGYRKSLLIAYIAVAFSAFGLVFIMPSTPAVAIWLLAAISGAARSLGLGAYNGLSFADIPMDKRNDANTLNSVMQNLAQGMGVSFVSIIIAMSANFVAVDIAYRICFGFLALLVLYPIIQTIRLPESIGKSTL</sequence>
<dbReference type="AlphaFoldDB" id="A0A0R1GN77"/>
<organism evidence="9 10">
    <name type="scientific">Loigolactobacillus bifermentans DSM 20003</name>
    <dbReference type="NCBI Taxonomy" id="1423726"/>
    <lineage>
        <taxon>Bacteria</taxon>
        <taxon>Bacillati</taxon>
        <taxon>Bacillota</taxon>
        <taxon>Bacilli</taxon>
        <taxon>Lactobacillales</taxon>
        <taxon>Lactobacillaceae</taxon>
        <taxon>Loigolactobacillus</taxon>
    </lineage>
</organism>
<feature type="transmembrane region" description="Helical" evidence="7">
    <location>
        <begin position="77"/>
        <end position="100"/>
    </location>
</feature>
<evidence type="ECO:0000256" key="1">
    <source>
        <dbReference type="ARBA" id="ARBA00004651"/>
    </source>
</evidence>
<comment type="caution">
    <text evidence="9">The sequence shown here is derived from an EMBL/GenBank/DDBJ whole genome shotgun (WGS) entry which is preliminary data.</text>
</comment>
<dbReference type="SUPFAM" id="SSF103473">
    <property type="entry name" value="MFS general substrate transporter"/>
    <property type="match status" value="1"/>
</dbReference>
<evidence type="ECO:0000256" key="6">
    <source>
        <dbReference type="ARBA" id="ARBA00023136"/>
    </source>
</evidence>
<feature type="transmembrane region" description="Helical" evidence="7">
    <location>
        <begin position="331"/>
        <end position="349"/>
    </location>
</feature>
<keyword evidence="10" id="KW-1185">Reference proteome</keyword>
<name>A0A0R1GN77_9LACO</name>
<keyword evidence="4 7" id="KW-0812">Transmembrane</keyword>
<feature type="transmembrane region" description="Helical" evidence="7">
    <location>
        <begin position="49"/>
        <end position="68"/>
    </location>
</feature>
<evidence type="ECO:0000259" key="8">
    <source>
        <dbReference type="PROSITE" id="PS50850"/>
    </source>
</evidence>
<dbReference type="InterPro" id="IPR020846">
    <property type="entry name" value="MFS_dom"/>
</dbReference>
<dbReference type="Gene3D" id="1.20.1720.10">
    <property type="entry name" value="Multidrug resistance protein D"/>
    <property type="match status" value="1"/>
</dbReference>
<feature type="transmembrane region" description="Helical" evidence="7">
    <location>
        <begin position="224"/>
        <end position="243"/>
    </location>
</feature>
<evidence type="ECO:0000313" key="10">
    <source>
        <dbReference type="Proteomes" id="UP000051461"/>
    </source>
</evidence>
<evidence type="ECO:0000256" key="2">
    <source>
        <dbReference type="ARBA" id="ARBA00022448"/>
    </source>
</evidence>
<protein>
    <submittedName>
        <fullName evidence="9">Proton-dependent transporter</fullName>
    </submittedName>
</protein>
<feature type="transmembrane region" description="Helical" evidence="7">
    <location>
        <begin position="401"/>
        <end position="419"/>
    </location>
</feature>
<dbReference type="PATRIC" id="fig|1423726.3.peg.209"/>
<keyword evidence="2" id="KW-0813">Transport</keyword>
<dbReference type="Proteomes" id="UP000051461">
    <property type="component" value="Unassembled WGS sequence"/>
</dbReference>
<evidence type="ECO:0000256" key="4">
    <source>
        <dbReference type="ARBA" id="ARBA00022692"/>
    </source>
</evidence>
<evidence type="ECO:0000313" key="9">
    <source>
        <dbReference type="EMBL" id="KRK35209.1"/>
    </source>
</evidence>
<feature type="transmembrane region" description="Helical" evidence="7">
    <location>
        <begin position="136"/>
        <end position="159"/>
    </location>
</feature>
<comment type="subcellular location">
    <subcellularLocation>
        <location evidence="1">Cell membrane</location>
        <topology evidence="1">Multi-pass membrane protein</topology>
    </subcellularLocation>
</comment>